<dbReference type="InterPro" id="IPR018389">
    <property type="entry name" value="DctP_fam"/>
</dbReference>
<dbReference type="Gene3D" id="3.40.190.170">
    <property type="entry name" value="Bacterial extracellular solute-binding protein, family 7"/>
    <property type="match status" value="1"/>
</dbReference>
<organism evidence="3 4">
    <name type="scientific">Aromatoleum buckelii</name>
    <dbReference type="NCBI Taxonomy" id="200254"/>
    <lineage>
        <taxon>Bacteria</taxon>
        <taxon>Pseudomonadati</taxon>
        <taxon>Pseudomonadota</taxon>
        <taxon>Betaproteobacteria</taxon>
        <taxon>Rhodocyclales</taxon>
        <taxon>Rhodocyclaceae</taxon>
        <taxon>Aromatoleum</taxon>
    </lineage>
</organism>
<dbReference type="InterPro" id="IPR038404">
    <property type="entry name" value="TRAP_DctP_sf"/>
</dbReference>
<evidence type="ECO:0000313" key="4">
    <source>
        <dbReference type="Proteomes" id="UP000601990"/>
    </source>
</evidence>
<dbReference type="CDD" id="cd13665">
    <property type="entry name" value="PBP2_TRAP_Dctp3_4"/>
    <property type="match status" value="1"/>
</dbReference>
<dbReference type="EMBL" id="WTVH01000004">
    <property type="protein sequence ID" value="NMF92429.1"/>
    <property type="molecule type" value="Genomic_DNA"/>
</dbReference>
<dbReference type="NCBIfam" id="NF037995">
    <property type="entry name" value="TRAP_S1"/>
    <property type="match status" value="1"/>
</dbReference>
<comment type="caution">
    <text evidence="3">The sequence shown here is derived from an EMBL/GenBank/DDBJ whole genome shotgun (WGS) entry which is preliminary data.</text>
</comment>
<dbReference type="RefSeq" id="WP_169197740.1">
    <property type="nucleotide sequence ID" value="NZ_WTVH02000010.1"/>
</dbReference>
<evidence type="ECO:0000256" key="1">
    <source>
        <dbReference type="ARBA" id="ARBA00022729"/>
    </source>
</evidence>
<keyword evidence="4" id="KW-1185">Reference proteome</keyword>
<proteinExistence type="predicted"/>
<gene>
    <name evidence="3" type="ORF">GO608_03695</name>
</gene>
<dbReference type="Pfam" id="PF03480">
    <property type="entry name" value="DctP"/>
    <property type="match status" value="1"/>
</dbReference>
<dbReference type="SUPFAM" id="SSF53850">
    <property type="entry name" value="Periplasmic binding protein-like II"/>
    <property type="match status" value="1"/>
</dbReference>
<dbReference type="PANTHER" id="PTHR33376:SF15">
    <property type="entry name" value="BLL6794 PROTEIN"/>
    <property type="match status" value="1"/>
</dbReference>
<reference evidence="3" key="1">
    <citation type="submission" date="2019-12" db="EMBL/GenBank/DDBJ databases">
        <title>Comparative genomics gives insights into the taxonomy of the Azoarcus-Aromatoleum group and reveals separate origins of nif in the plant-associated Azoarcus and non-plant-associated Aromatoleum sub-groups.</title>
        <authorList>
            <person name="Lafos M."/>
            <person name="Maluk M."/>
            <person name="Batista M."/>
            <person name="Junghare M."/>
            <person name="Carmona M."/>
            <person name="Faoro H."/>
            <person name="Cruz L.M."/>
            <person name="Battistoni F."/>
            <person name="De Souza E."/>
            <person name="Pedrosa F."/>
            <person name="Chen W.-M."/>
            <person name="Poole P.S."/>
            <person name="Dixon R.A."/>
            <person name="James E.K."/>
        </authorList>
    </citation>
    <scope>NUCLEOTIDE SEQUENCE</scope>
    <source>
        <strain evidence="3">U120</strain>
    </source>
</reference>
<dbReference type="PANTHER" id="PTHR33376">
    <property type="match status" value="1"/>
</dbReference>
<sequence length="344" mass="37494">MKTRNLLTPLCASVLMTFGAAQVQAADDVVTLRVHHFLPPSSNTQLKFLEPWCAKISAESAGRLKCQIYPAMQMGGTPPQLFDQAKDGIADIVWALPGYQAGRFLVTEAFELPFMGISGEKSSRALWTYATKNATDEYKGVRPLVFHVISGMALHTSKKQVKTMDDLRGLKVRAPTRLATRMLTALGATPVPMPVPLVTESLAKGVIDGAMIPWEVVPAMKVQEVVKYHTETDPSMPLLSTSAFVLAMNPAKYDSLPPELKKVIDANSGAEVSAWAGKVWDDATLAGRQSGVERKNTFYMVPADEVKKWQKASESVTADWVKEVTAKGYDGQKLLAEAQALLSN</sequence>
<evidence type="ECO:0000256" key="2">
    <source>
        <dbReference type="SAM" id="SignalP"/>
    </source>
</evidence>
<dbReference type="Proteomes" id="UP000601990">
    <property type="component" value="Unassembled WGS sequence"/>
</dbReference>
<feature type="signal peptide" evidence="2">
    <location>
        <begin position="1"/>
        <end position="25"/>
    </location>
</feature>
<accession>A0ABX1N154</accession>
<keyword evidence="1 2" id="KW-0732">Signal</keyword>
<evidence type="ECO:0000313" key="3">
    <source>
        <dbReference type="EMBL" id="NMF92429.1"/>
    </source>
</evidence>
<protein>
    <submittedName>
        <fullName evidence="3">C4-dicarboxylate ABC transporter</fullName>
    </submittedName>
</protein>
<name>A0ABX1N154_9RHOO</name>
<feature type="chain" id="PRO_5045854067" evidence="2">
    <location>
        <begin position="26"/>
        <end position="344"/>
    </location>
</feature>